<evidence type="ECO:0000313" key="9">
    <source>
        <dbReference type="EMBL" id="KAF0696769.1"/>
    </source>
</evidence>
<dbReference type="Gene3D" id="1.25.10.10">
    <property type="entry name" value="Leucine-rich Repeat Variant"/>
    <property type="match status" value="1"/>
</dbReference>
<feature type="transmembrane region" description="Helical" evidence="7">
    <location>
        <begin position="648"/>
        <end position="668"/>
    </location>
</feature>
<feature type="transmembrane region" description="Helical" evidence="7">
    <location>
        <begin position="703"/>
        <end position="730"/>
    </location>
</feature>
<dbReference type="EMBL" id="VJMH01005371">
    <property type="protein sequence ID" value="KAF0696769.1"/>
    <property type="molecule type" value="Genomic_DNA"/>
</dbReference>
<dbReference type="AlphaFoldDB" id="A0A485KXP3"/>
<keyword evidence="4 7" id="KW-1133">Transmembrane helix</keyword>
<evidence type="ECO:0000256" key="2">
    <source>
        <dbReference type="ARBA" id="ARBA00007200"/>
    </source>
</evidence>
<evidence type="ECO:0000256" key="1">
    <source>
        <dbReference type="ARBA" id="ARBA00004141"/>
    </source>
</evidence>
<dbReference type="EMBL" id="CAADRA010005392">
    <property type="protein sequence ID" value="VFT89341.1"/>
    <property type="molecule type" value="Genomic_DNA"/>
</dbReference>
<dbReference type="Proteomes" id="UP000332933">
    <property type="component" value="Unassembled WGS sequence"/>
</dbReference>
<name>A0A485KXP3_9STRA</name>
<feature type="transmembrane region" description="Helical" evidence="7">
    <location>
        <begin position="769"/>
        <end position="791"/>
    </location>
</feature>
<keyword evidence="5 7" id="KW-0472">Membrane</keyword>
<protein>
    <submittedName>
        <fullName evidence="10">Aste57867_12490 protein</fullName>
    </submittedName>
</protein>
<dbReference type="InterPro" id="IPR011989">
    <property type="entry name" value="ARM-like"/>
</dbReference>
<evidence type="ECO:0000256" key="7">
    <source>
        <dbReference type="SAM" id="Phobius"/>
    </source>
</evidence>
<dbReference type="OrthoDB" id="444119at2759"/>
<comment type="subcellular location">
    <subcellularLocation>
        <location evidence="1">Membrane</location>
        <topology evidence="1">Multi-pass membrane protein</topology>
    </subcellularLocation>
</comment>
<dbReference type="InterPro" id="IPR051223">
    <property type="entry name" value="Polycystin"/>
</dbReference>
<feature type="compositionally biased region" description="Basic and acidic residues" evidence="6">
    <location>
        <begin position="963"/>
        <end position="980"/>
    </location>
</feature>
<dbReference type="Pfam" id="PF20519">
    <property type="entry name" value="Polycystin_dom"/>
    <property type="match status" value="1"/>
</dbReference>
<accession>A0A485KXP3</accession>
<evidence type="ECO:0000259" key="8">
    <source>
        <dbReference type="Pfam" id="PF20519"/>
    </source>
</evidence>
<dbReference type="PANTHER" id="PTHR10877">
    <property type="entry name" value="POLYCYSTIN FAMILY MEMBER"/>
    <property type="match status" value="1"/>
</dbReference>
<comment type="similarity">
    <text evidence="2">Belongs to the polycystin family.</text>
</comment>
<keyword evidence="11" id="KW-1185">Reference proteome</keyword>
<feature type="transmembrane region" description="Helical" evidence="7">
    <location>
        <begin position="680"/>
        <end position="697"/>
    </location>
</feature>
<dbReference type="GO" id="GO:0016020">
    <property type="term" value="C:membrane"/>
    <property type="evidence" value="ECO:0007669"/>
    <property type="project" value="UniProtKB-SubCell"/>
</dbReference>
<organism evidence="10 11">
    <name type="scientific">Aphanomyces stellatus</name>
    <dbReference type="NCBI Taxonomy" id="120398"/>
    <lineage>
        <taxon>Eukaryota</taxon>
        <taxon>Sar</taxon>
        <taxon>Stramenopiles</taxon>
        <taxon>Oomycota</taxon>
        <taxon>Saprolegniomycetes</taxon>
        <taxon>Saprolegniales</taxon>
        <taxon>Verrucalvaceae</taxon>
        <taxon>Aphanomyces</taxon>
    </lineage>
</organism>
<evidence type="ECO:0000313" key="10">
    <source>
        <dbReference type="EMBL" id="VFT89341.1"/>
    </source>
</evidence>
<feature type="region of interest" description="Disordered" evidence="6">
    <location>
        <begin position="922"/>
        <end position="980"/>
    </location>
</feature>
<dbReference type="InterPro" id="IPR016024">
    <property type="entry name" value="ARM-type_fold"/>
</dbReference>
<dbReference type="SUPFAM" id="SSF48371">
    <property type="entry name" value="ARM repeat"/>
    <property type="match status" value="1"/>
</dbReference>
<evidence type="ECO:0000256" key="6">
    <source>
        <dbReference type="SAM" id="MobiDB-lite"/>
    </source>
</evidence>
<proteinExistence type="inferred from homology"/>
<evidence type="ECO:0000256" key="5">
    <source>
        <dbReference type="ARBA" id="ARBA00023136"/>
    </source>
</evidence>
<evidence type="ECO:0000313" key="11">
    <source>
        <dbReference type="Proteomes" id="UP000332933"/>
    </source>
</evidence>
<feature type="transmembrane region" description="Helical" evidence="7">
    <location>
        <begin position="621"/>
        <end position="642"/>
    </location>
</feature>
<dbReference type="InterPro" id="IPR046791">
    <property type="entry name" value="Polycystin_dom"/>
</dbReference>
<reference evidence="10 11" key="1">
    <citation type="submission" date="2019-03" db="EMBL/GenBank/DDBJ databases">
        <authorList>
            <person name="Gaulin E."/>
            <person name="Dumas B."/>
        </authorList>
    </citation>
    <scope>NUCLEOTIDE SEQUENCE [LARGE SCALE GENOMIC DNA]</scope>
    <source>
        <strain evidence="10">CBS 568.67</strain>
    </source>
</reference>
<gene>
    <name evidence="10" type="primary">Aste57867_12490</name>
    <name evidence="9" type="ORF">As57867_012444</name>
    <name evidence="10" type="ORF">ASTE57867_12490</name>
</gene>
<evidence type="ECO:0000256" key="3">
    <source>
        <dbReference type="ARBA" id="ARBA00022692"/>
    </source>
</evidence>
<reference evidence="9" key="2">
    <citation type="submission" date="2019-06" db="EMBL/GenBank/DDBJ databases">
        <title>Genomics analysis of Aphanomyces spp. identifies a new class of oomycete effector associated with host adaptation.</title>
        <authorList>
            <person name="Gaulin E."/>
        </authorList>
    </citation>
    <scope>NUCLEOTIDE SEQUENCE</scope>
    <source>
        <strain evidence="9">CBS 578.67</strain>
    </source>
</reference>
<dbReference type="PANTHER" id="PTHR10877:SF183">
    <property type="entry name" value="AT14535P-RELATED"/>
    <property type="match status" value="1"/>
</dbReference>
<feature type="transmembrane region" description="Helical" evidence="7">
    <location>
        <begin position="587"/>
        <end position="609"/>
    </location>
</feature>
<sequence length="980" mass="109601">MQRLSNAVRRRKTGKDVQGESAGAALLAVEDAKEEEANKAHELEQVELQLVEVLKQNGVAELCRTIKSEIDTIWAVQTAFKTLASVGHFYFSCGEQVFAVSPADGFYDSDGLLLALFALKKFPHQREVIFPILDTISIYAKLDVERALSFCAVDDGVQLLMDCVRNHYDKPELICLTQEALGSLVLNDDIRLHIASTPLLDELLELLRRFKPHMEVARALLYPLSHLVVLKEMANHFVERNGIPTALQCLQMHKDDQQATWYALALLNALATDSYHTTLIGTVFDHRGVHMIARAVAKHVEVEEIVLEGLQLLETIAGISDLFPVINQNHVLELAYHALALYKGAQYTHTRLEIKRRLLAFQTCAIQDGRTYATQERITKGDSFLYTLFLLFTAIAAALSPYDQHTASQTAALKTMLSVPASFASPDSVWSYLSGPFVAALFPPPVNVIVTPQMLGASNILLGSIQLRQERFNQDGVTENTSTSLTFGSWVAADAAQSSHGGYLATLPNCTVLAPACQNDPLCVLVSLRSSAWIDAFTRRIAIEFNIYNAALDVHAPLLLSLDFQVAGDVHTSLSIKPTYFNVYRGVFLTSVAFYVDMGMVVLTVYSLYRAAMKLNRYRQYYFYIAVHVVDFSIAMLWVSIWCTRVQFLTTASFALMLQLAQSSFISLQPIAALAQQERVLFAIVSLIMWLNWTRYLSFHNLRYLLCVLDATSGFIVAYVVIVAVTLLGVTQYWTIMAPQTATPVPFVDFLVNATSAVATRSVDPSPDLFFFFCFNLFLPLIGFYLLAPLFRFGFNICPREPPKRPSKPIATSLKGHRPTVRTAFRHAKAALHRVLEERQQTIRKHSFSPWERSDASLADDITEEKYVNPAAPAPLQELQRGVVQLAVAEQHLDILATNLLKRLQQLHLMLRSNFSRSIKSPLEPIREPTTASSAPPTPKLGETRQRSISQSYAQRRYSPPPEHLDVDADKPLEDENLKC</sequence>
<keyword evidence="3 7" id="KW-0812">Transmembrane</keyword>
<feature type="domain" description="Polycystin" evidence="8">
    <location>
        <begin position="517"/>
        <end position="579"/>
    </location>
</feature>
<evidence type="ECO:0000256" key="4">
    <source>
        <dbReference type="ARBA" id="ARBA00022989"/>
    </source>
</evidence>